<evidence type="ECO:0000313" key="5">
    <source>
        <dbReference type="Proteomes" id="UP000784128"/>
    </source>
</evidence>
<accession>A0ABS5U6Z5</accession>
<protein>
    <submittedName>
        <fullName evidence="4">Type II secretion system GspH family protein</fullName>
    </submittedName>
</protein>
<gene>
    <name evidence="4" type="ORF">KJB30_06580</name>
</gene>
<dbReference type="EMBL" id="JAHDYS010000005">
    <property type="protein sequence ID" value="MBT1071440.1"/>
    <property type="molecule type" value="Genomic_DNA"/>
</dbReference>
<feature type="transmembrane region" description="Helical" evidence="3">
    <location>
        <begin position="12"/>
        <end position="30"/>
    </location>
</feature>
<dbReference type="NCBIfam" id="TIGR02532">
    <property type="entry name" value="IV_pilin_GFxxxE"/>
    <property type="match status" value="1"/>
</dbReference>
<dbReference type="InterPro" id="IPR012902">
    <property type="entry name" value="N_methyl_site"/>
</dbReference>
<dbReference type="Gene3D" id="3.30.700.10">
    <property type="entry name" value="Glycoprotein, Type 4 Pilin"/>
    <property type="match status" value="1"/>
</dbReference>
<evidence type="ECO:0000256" key="3">
    <source>
        <dbReference type="SAM" id="Phobius"/>
    </source>
</evidence>
<keyword evidence="3" id="KW-0812">Transmembrane</keyword>
<dbReference type="SUPFAM" id="SSF54523">
    <property type="entry name" value="Pili subunits"/>
    <property type="match status" value="1"/>
</dbReference>
<keyword evidence="3" id="KW-1133">Transmembrane helix</keyword>
<dbReference type="PANTHER" id="PTHR30093">
    <property type="entry name" value="GENERAL SECRETION PATHWAY PROTEIN G"/>
    <property type="match status" value="1"/>
</dbReference>
<feature type="compositionally biased region" description="Gly residues" evidence="2">
    <location>
        <begin position="109"/>
        <end position="125"/>
    </location>
</feature>
<dbReference type="PANTHER" id="PTHR30093:SF47">
    <property type="entry name" value="TYPE IV PILUS NON-CORE MINOR PILIN PILE"/>
    <property type="match status" value="1"/>
</dbReference>
<feature type="region of interest" description="Disordered" evidence="2">
    <location>
        <begin position="89"/>
        <end position="131"/>
    </location>
</feature>
<comment type="caution">
    <text evidence="4">The sequence shown here is derived from an EMBL/GenBank/DDBJ whole genome shotgun (WGS) entry which is preliminary data.</text>
</comment>
<dbReference type="PRINTS" id="PR00813">
    <property type="entry name" value="BCTERIALGSPG"/>
</dbReference>
<reference evidence="4 5" key="1">
    <citation type="submission" date="2021-05" db="EMBL/GenBank/DDBJ databases">
        <title>The draft genome of Geobacter chapellei DSM 13688.</title>
        <authorList>
            <person name="Xu Z."/>
            <person name="Masuda Y."/>
            <person name="Itoh H."/>
            <person name="Senoo K."/>
        </authorList>
    </citation>
    <scope>NUCLEOTIDE SEQUENCE [LARGE SCALE GENOMIC DNA]</scope>
    <source>
        <strain evidence="4 5">DSM 13688</strain>
    </source>
</reference>
<keyword evidence="3" id="KW-0472">Membrane</keyword>
<evidence type="ECO:0000256" key="1">
    <source>
        <dbReference type="ARBA" id="ARBA00022481"/>
    </source>
</evidence>
<evidence type="ECO:0000256" key="2">
    <source>
        <dbReference type="SAM" id="MobiDB-lite"/>
    </source>
</evidence>
<dbReference type="InterPro" id="IPR045584">
    <property type="entry name" value="Pilin-like"/>
</dbReference>
<sequence length="158" mass="17047">MLKLRSRRGFTLIELMIVTTIIGILAAIAVPNYQWSIIKAREAVLRENLYNFRTTLDQFYADQGKYPDSLAELAEKKYMREIPKDPFTTKTDTWVTVPPPPETTTAAPDGGGGTSGNTPLIGGGAVPSVGGTSGPGNVYDVHSGSNLIGTNGTPYNEW</sequence>
<name>A0ABS5U6Z5_9BACT</name>
<proteinExistence type="predicted"/>
<dbReference type="PROSITE" id="PS00409">
    <property type="entry name" value="PROKAR_NTER_METHYL"/>
    <property type="match status" value="1"/>
</dbReference>
<evidence type="ECO:0000313" key="4">
    <source>
        <dbReference type="EMBL" id="MBT1071440.1"/>
    </source>
</evidence>
<organism evidence="4 5">
    <name type="scientific">Pelotalea chapellei</name>
    <dbReference type="NCBI Taxonomy" id="44671"/>
    <lineage>
        <taxon>Bacteria</taxon>
        <taxon>Pseudomonadati</taxon>
        <taxon>Thermodesulfobacteriota</taxon>
        <taxon>Desulfuromonadia</taxon>
        <taxon>Geobacterales</taxon>
        <taxon>Geobacteraceae</taxon>
        <taxon>Pelotalea</taxon>
    </lineage>
</organism>
<dbReference type="InterPro" id="IPR000983">
    <property type="entry name" value="Bac_GSPG_pilin"/>
</dbReference>
<dbReference type="Proteomes" id="UP000784128">
    <property type="component" value="Unassembled WGS sequence"/>
</dbReference>
<keyword evidence="5" id="KW-1185">Reference proteome</keyword>
<dbReference type="Pfam" id="PF07963">
    <property type="entry name" value="N_methyl"/>
    <property type="match status" value="1"/>
</dbReference>
<keyword evidence="1" id="KW-0488">Methylation</keyword>